<accession>A0AAU9LGG1</accession>
<proteinExistence type="predicted"/>
<evidence type="ECO:0000256" key="1">
    <source>
        <dbReference type="SAM" id="MobiDB-lite"/>
    </source>
</evidence>
<gene>
    <name evidence="2" type="ORF">PBS003_LOCUS6759</name>
</gene>
<evidence type="ECO:0000313" key="3">
    <source>
        <dbReference type="Proteomes" id="UP001160483"/>
    </source>
</evidence>
<protein>
    <submittedName>
        <fullName evidence="2">Uncharacterized protein</fullName>
    </submittedName>
</protein>
<evidence type="ECO:0000313" key="2">
    <source>
        <dbReference type="EMBL" id="CAH0480133.1"/>
    </source>
</evidence>
<organism evidence="2 3">
    <name type="scientific">Peronospora belbahrii</name>
    <dbReference type="NCBI Taxonomy" id="622444"/>
    <lineage>
        <taxon>Eukaryota</taxon>
        <taxon>Sar</taxon>
        <taxon>Stramenopiles</taxon>
        <taxon>Oomycota</taxon>
        <taxon>Peronosporomycetes</taxon>
        <taxon>Peronosporales</taxon>
        <taxon>Peronosporaceae</taxon>
        <taxon>Peronospora</taxon>
    </lineage>
</organism>
<sequence>MSTKTASAAHSALPCSKTAMSFASDDEMSTELAVAGNAVMSSLYARYAGESSKIYAGESSKIDSTTFLADIDAAVQEIQRVWTGVASEAEAAGILTAAKDCRTAPPDPVQAELDGVDKEHERLWRFAEDARKSFGASESQDSAQGDERLDYNRGVDLPDCDGSLKC</sequence>
<reference evidence="2" key="1">
    <citation type="submission" date="2021-11" db="EMBL/GenBank/DDBJ databases">
        <authorList>
            <person name="Islam A."/>
            <person name="Islam S."/>
            <person name="Flora M.S."/>
            <person name="Rahman M."/>
            <person name="Ziaur R.M."/>
            <person name="Epstein J.H."/>
            <person name="Hassan M."/>
            <person name="Klassen M."/>
            <person name="Woodard K."/>
            <person name="Webb A."/>
            <person name="Webby R.J."/>
            <person name="El Zowalaty M.E."/>
        </authorList>
    </citation>
    <scope>NUCLEOTIDE SEQUENCE</scope>
    <source>
        <strain evidence="2">Pbs3</strain>
    </source>
</reference>
<comment type="caution">
    <text evidence="2">The sequence shown here is derived from an EMBL/GenBank/DDBJ whole genome shotgun (WGS) entry which is preliminary data.</text>
</comment>
<dbReference type="AlphaFoldDB" id="A0AAU9LGG1"/>
<name>A0AAU9LGG1_9STRA</name>
<dbReference type="Proteomes" id="UP001160483">
    <property type="component" value="Unassembled WGS sequence"/>
</dbReference>
<feature type="region of interest" description="Disordered" evidence="1">
    <location>
        <begin position="132"/>
        <end position="166"/>
    </location>
</feature>
<dbReference type="EMBL" id="CAKKTJ010000323">
    <property type="protein sequence ID" value="CAH0480133.1"/>
    <property type="molecule type" value="Genomic_DNA"/>
</dbReference>